<dbReference type="PROSITE" id="PS51123">
    <property type="entry name" value="OMPA_2"/>
    <property type="match status" value="1"/>
</dbReference>
<feature type="domain" description="OmpA-like" evidence="3">
    <location>
        <begin position="191"/>
        <end position="327"/>
    </location>
</feature>
<feature type="transmembrane region" description="Helical" evidence="2">
    <location>
        <begin position="21"/>
        <end position="42"/>
    </location>
</feature>
<keyword evidence="5" id="KW-1185">Reference proteome</keyword>
<dbReference type="KEGG" id="pye:A6J80_01985"/>
<name>A0A1V0GNC2_9RHOB</name>
<organism evidence="4 5">
    <name type="scientific">Paracoccus yeei</name>
    <dbReference type="NCBI Taxonomy" id="147645"/>
    <lineage>
        <taxon>Bacteria</taxon>
        <taxon>Pseudomonadati</taxon>
        <taxon>Pseudomonadota</taxon>
        <taxon>Alphaproteobacteria</taxon>
        <taxon>Rhodobacterales</taxon>
        <taxon>Paracoccaceae</taxon>
        <taxon>Paracoccus</taxon>
    </lineage>
</organism>
<dbReference type="PANTHER" id="PTHR30329:SF21">
    <property type="entry name" value="LIPOPROTEIN YIAD-RELATED"/>
    <property type="match status" value="1"/>
</dbReference>
<dbReference type="InterPro" id="IPR050330">
    <property type="entry name" value="Bact_OuterMem_StrucFunc"/>
</dbReference>
<dbReference type="eggNOG" id="COG2885">
    <property type="taxonomic scope" value="Bacteria"/>
</dbReference>
<dbReference type="InterPro" id="IPR036737">
    <property type="entry name" value="OmpA-like_sf"/>
</dbReference>
<reference evidence="4" key="1">
    <citation type="submission" date="2017-12" db="EMBL/GenBank/DDBJ databases">
        <title>FDA dAtabase for Regulatory Grade micrObial Sequences (FDA-ARGOS): Supporting development and validation of Infectious Disease Dx tests.</title>
        <authorList>
            <person name="Campos J."/>
            <person name="Goldberg B."/>
            <person name="Tallon L."/>
            <person name="Sadzewicz L."/>
            <person name="Sengamalay N."/>
            <person name="Ott S."/>
            <person name="Godinez A."/>
            <person name="Nagaraj S."/>
            <person name="Vyas G."/>
            <person name="Aluvathingal J."/>
            <person name="Nadendla S."/>
            <person name="Geyer C."/>
            <person name="Nandy P."/>
            <person name="Hobson J."/>
            <person name="Sichtig H."/>
        </authorList>
    </citation>
    <scope>NUCLEOTIDE SEQUENCE</scope>
    <source>
        <strain evidence="4">FDAARGOS_252</strain>
        <plasmid evidence="4">unnamed1</plasmid>
    </source>
</reference>
<keyword evidence="1 2" id="KW-0472">Membrane</keyword>
<dbReference type="Gene3D" id="3.30.1330.60">
    <property type="entry name" value="OmpA-like domain"/>
    <property type="match status" value="1"/>
</dbReference>
<dbReference type="RefSeq" id="WP_080620280.1">
    <property type="nucleotide sequence ID" value="NZ_CAWMZI010000002.1"/>
</dbReference>
<sequence>MPRIAPRPGGSRDYKRGAIMGLTVAEAFILLAFCLLLLFTWWQVDTEKRSITVADRIGELTEQQKQDLVAGLSDGTFDLARTLREAGIVGGEQALAETSQYSRFMREEDLKRLMQATVELSPDTRLTLADAVEVTPEAELRDALRKLAAREDSVEQASRRLAEAAATQDRAVAMLDRALGQDIRAAGGQIDGNGTITLPQNVLFDPGSDRIRNLPFLRDFCTAWIGTLRDSGLDIANLKIEGHASSEGRPGETPEQAYLSNLDLSQRRAQNALTTCLNGIRDPRTLAWAREHLSAAGYSSARPVVQADGSEDREKSRRVMFAMDVDREALIDGIREDLTSTPPALP</sequence>
<dbReference type="AlphaFoldDB" id="A0A1V0GNC2"/>
<keyword evidence="4" id="KW-0614">Plasmid</keyword>
<evidence type="ECO:0000313" key="5">
    <source>
        <dbReference type="Proteomes" id="UP000191257"/>
    </source>
</evidence>
<gene>
    <name evidence="4" type="ORF">A6J80_01985</name>
</gene>
<protein>
    <recommendedName>
        <fullName evidence="3">OmpA-like domain-containing protein</fullName>
    </recommendedName>
</protein>
<dbReference type="SUPFAM" id="SSF103088">
    <property type="entry name" value="OmpA-like"/>
    <property type="match status" value="1"/>
</dbReference>
<evidence type="ECO:0000313" key="4">
    <source>
        <dbReference type="EMBL" id="ARC35298.1"/>
    </source>
</evidence>
<accession>A0A1V0GNC2</accession>
<keyword evidence="2" id="KW-0812">Transmembrane</keyword>
<dbReference type="EMBL" id="CP020441">
    <property type="protein sequence ID" value="ARC35298.1"/>
    <property type="molecule type" value="Genomic_DNA"/>
</dbReference>
<keyword evidence="2" id="KW-1133">Transmembrane helix</keyword>
<evidence type="ECO:0000259" key="3">
    <source>
        <dbReference type="PROSITE" id="PS51123"/>
    </source>
</evidence>
<proteinExistence type="predicted"/>
<dbReference type="GO" id="GO:0016020">
    <property type="term" value="C:membrane"/>
    <property type="evidence" value="ECO:0007669"/>
    <property type="project" value="UniProtKB-UniRule"/>
</dbReference>
<evidence type="ECO:0000256" key="2">
    <source>
        <dbReference type="SAM" id="Phobius"/>
    </source>
</evidence>
<dbReference type="PANTHER" id="PTHR30329">
    <property type="entry name" value="STATOR ELEMENT OF FLAGELLAR MOTOR COMPLEX"/>
    <property type="match status" value="1"/>
</dbReference>
<dbReference type="InterPro" id="IPR006665">
    <property type="entry name" value="OmpA-like"/>
</dbReference>
<dbReference type="Proteomes" id="UP000191257">
    <property type="component" value="Plasmid unnamed1"/>
</dbReference>
<geneLocation type="plasmid" evidence="4 5">
    <name>unnamed1</name>
</geneLocation>
<evidence type="ECO:0000256" key="1">
    <source>
        <dbReference type="PROSITE-ProRule" id="PRU00473"/>
    </source>
</evidence>